<proteinExistence type="predicted"/>
<dbReference type="VEuPathDB" id="TriTrypDB:Lsey_0024_0280"/>
<comment type="caution">
    <text evidence="1">The sequence shown here is derived from an EMBL/GenBank/DDBJ whole genome shotgun (WGS) entry which is preliminary data.</text>
</comment>
<protein>
    <submittedName>
        <fullName evidence="1">Uncharacterized protein</fullName>
    </submittedName>
</protein>
<sequence length="579" mass="61816">MPSLREYWESGFRALHIEENIGNAFADFAPYAGADEQRVVITRHSSPGTCVSASSTPMTSTCVPLGPASHVSSSSAVIMEESGDFSVQARDANVGCITFSTNGHLQLDAAVRMPLRSPSLRATNETTPAKEGVERDAETQLRAKTSKLAPQKPQQEFIHPVVKPFPSQLRFSDYTRPVALPNAYRGPNPTDKKFAQSTGPLAASFGQLEIDASLPDWDVNRQSLGARVGPAAVRLTRIFSAAATATATEAATAQLQNSGSLSDEDALTRTMLIEQSRKYQHTIDAALCVPFGGGDESAASSAAGSNKTGEVETVSRTLQGHRIALRTAPWALTCGLQFPLDLGDTLVGISLQNDRATSVSLPYPGVEWAVPASPSSTSSAQATYKGAGERVEASEEQPVSVACVRSLLHPNTSLPSQTDAVSASLPSYVVIPRFTFRFLLVQTLASHTLVRETSPSSSLQRDAGGSISLDTSAMTRLVSSYDWRRLPTLIGVNVGIDRERLRLSAASIVHDGDMDLEVAGVLDMTPWTPRMPTLVKVGYNNMGRFAAGITSFFYGTVSATLGVHVVRGEQAKFGIEVKC</sequence>
<evidence type="ECO:0000313" key="2">
    <source>
        <dbReference type="Proteomes" id="UP000038009"/>
    </source>
</evidence>
<dbReference type="OrthoDB" id="243070at2759"/>
<gene>
    <name evidence="1" type="ORF">ABL78_1471</name>
</gene>
<dbReference type="OMA" id="LHIEECI"/>
<name>A0A0N1PDA8_LEPSE</name>
<evidence type="ECO:0000313" key="1">
    <source>
        <dbReference type="EMBL" id="KPI89435.1"/>
    </source>
</evidence>
<dbReference type="EMBL" id="LJSK01000024">
    <property type="protein sequence ID" value="KPI89435.1"/>
    <property type="molecule type" value="Genomic_DNA"/>
</dbReference>
<keyword evidence="2" id="KW-1185">Reference proteome</keyword>
<accession>A0A0N1PDA8</accession>
<dbReference type="Proteomes" id="UP000038009">
    <property type="component" value="Unassembled WGS sequence"/>
</dbReference>
<reference evidence="1 2" key="1">
    <citation type="journal article" date="2015" name="PLoS Pathog.">
        <title>Leptomonas seymouri: Adaptations to the Dixenous Life Cycle Analyzed by Genome Sequencing, Transcriptome Profiling and Co-infection with Leishmania donovani.</title>
        <authorList>
            <person name="Kraeva N."/>
            <person name="Butenko A."/>
            <person name="Hlavacova J."/>
            <person name="Kostygov A."/>
            <person name="Myskova J."/>
            <person name="Grybchuk D."/>
            <person name="Lestinova T."/>
            <person name="Votypka J."/>
            <person name="Volf P."/>
            <person name="Opperdoes F."/>
            <person name="Flegontov P."/>
            <person name="Lukes J."/>
            <person name="Yurchenko V."/>
        </authorList>
    </citation>
    <scope>NUCLEOTIDE SEQUENCE [LARGE SCALE GENOMIC DNA]</scope>
    <source>
        <strain evidence="1 2">ATCC 30220</strain>
    </source>
</reference>
<dbReference type="AlphaFoldDB" id="A0A0N1PDA8"/>
<organism evidence="1 2">
    <name type="scientific">Leptomonas seymouri</name>
    <dbReference type="NCBI Taxonomy" id="5684"/>
    <lineage>
        <taxon>Eukaryota</taxon>
        <taxon>Discoba</taxon>
        <taxon>Euglenozoa</taxon>
        <taxon>Kinetoplastea</taxon>
        <taxon>Metakinetoplastina</taxon>
        <taxon>Trypanosomatida</taxon>
        <taxon>Trypanosomatidae</taxon>
        <taxon>Leishmaniinae</taxon>
        <taxon>Leptomonas</taxon>
    </lineage>
</organism>